<organism evidence="2 3">
    <name type="scientific">Zopfia rhizophila CBS 207.26</name>
    <dbReference type="NCBI Taxonomy" id="1314779"/>
    <lineage>
        <taxon>Eukaryota</taxon>
        <taxon>Fungi</taxon>
        <taxon>Dikarya</taxon>
        <taxon>Ascomycota</taxon>
        <taxon>Pezizomycotina</taxon>
        <taxon>Dothideomycetes</taxon>
        <taxon>Dothideomycetes incertae sedis</taxon>
        <taxon>Zopfiaceae</taxon>
        <taxon>Zopfia</taxon>
    </lineage>
</organism>
<name>A0A6A6DSJ9_9PEZI</name>
<evidence type="ECO:0000313" key="2">
    <source>
        <dbReference type="EMBL" id="KAF2182607.1"/>
    </source>
</evidence>
<feature type="transmembrane region" description="Helical" evidence="1">
    <location>
        <begin position="215"/>
        <end position="248"/>
    </location>
</feature>
<accession>A0A6A6DSJ9</accession>
<feature type="transmembrane region" description="Helical" evidence="1">
    <location>
        <begin position="180"/>
        <end position="203"/>
    </location>
</feature>
<evidence type="ECO:0000313" key="3">
    <source>
        <dbReference type="Proteomes" id="UP000800200"/>
    </source>
</evidence>
<keyword evidence="3" id="KW-1185">Reference proteome</keyword>
<dbReference type="Proteomes" id="UP000800200">
    <property type="component" value="Unassembled WGS sequence"/>
</dbReference>
<keyword evidence="1" id="KW-1133">Transmembrane helix</keyword>
<evidence type="ECO:0000256" key="1">
    <source>
        <dbReference type="SAM" id="Phobius"/>
    </source>
</evidence>
<feature type="transmembrane region" description="Helical" evidence="1">
    <location>
        <begin position="263"/>
        <end position="284"/>
    </location>
</feature>
<keyword evidence="1" id="KW-0812">Transmembrane</keyword>
<dbReference type="OrthoDB" id="3695132at2759"/>
<dbReference type="EMBL" id="ML994647">
    <property type="protein sequence ID" value="KAF2182607.1"/>
    <property type="molecule type" value="Genomic_DNA"/>
</dbReference>
<keyword evidence="1" id="KW-0472">Membrane</keyword>
<gene>
    <name evidence="2" type="ORF">K469DRAFT_752091</name>
</gene>
<sequence>MPNMLRRLHIAISLAFTAAAVLCTAYCLSIFLRPGNSKSGILTMTFNFPTLHIRDTLLAPGEHMNEPRGNIFDSVQSKLQSAASFAATAVPSAVSSAINDVETAVNSLIPKNCTLGTNYLCVGFSDRIDCSPLPLSNSHPISGALSNLPTEQIQSLQPLSESLENLDRTISAVTSQDFKIYFTFGLVSAILAIVLGVLFLCSISLEAFRVIYHVFGFAIPVVAVLRAFFGFVCFLAFLIPSIFLWILFSKCSKFPFEVEQGEVRAFCVGAFILAAIMFTLTTVSEITEKRLRSK</sequence>
<protein>
    <submittedName>
        <fullName evidence="2">Uncharacterized protein</fullName>
    </submittedName>
</protein>
<proteinExistence type="predicted"/>
<dbReference type="AlphaFoldDB" id="A0A6A6DSJ9"/>
<reference evidence="2" key="1">
    <citation type="journal article" date="2020" name="Stud. Mycol.">
        <title>101 Dothideomycetes genomes: a test case for predicting lifestyles and emergence of pathogens.</title>
        <authorList>
            <person name="Haridas S."/>
            <person name="Albert R."/>
            <person name="Binder M."/>
            <person name="Bloem J."/>
            <person name="Labutti K."/>
            <person name="Salamov A."/>
            <person name="Andreopoulos B."/>
            <person name="Baker S."/>
            <person name="Barry K."/>
            <person name="Bills G."/>
            <person name="Bluhm B."/>
            <person name="Cannon C."/>
            <person name="Castanera R."/>
            <person name="Culley D."/>
            <person name="Daum C."/>
            <person name="Ezra D."/>
            <person name="Gonzalez J."/>
            <person name="Henrissat B."/>
            <person name="Kuo A."/>
            <person name="Liang C."/>
            <person name="Lipzen A."/>
            <person name="Lutzoni F."/>
            <person name="Magnuson J."/>
            <person name="Mondo S."/>
            <person name="Nolan M."/>
            <person name="Ohm R."/>
            <person name="Pangilinan J."/>
            <person name="Park H.-J."/>
            <person name="Ramirez L."/>
            <person name="Alfaro M."/>
            <person name="Sun H."/>
            <person name="Tritt A."/>
            <person name="Yoshinaga Y."/>
            <person name="Zwiers L.-H."/>
            <person name="Turgeon B."/>
            <person name="Goodwin S."/>
            <person name="Spatafora J."/>
            <person name="Crous P."/>
            <person name="Grigoriev I."/>
        </authorList>
    </citation>
    <scope>NUCLEOTIDE SEQUENCE</scope>
    <source>
        <strain evidence="2">CBS 207.26</strain>
    </source>
</reference>